<reference evidence="3" key="2">
    <citation type="journal article" date="2007" name="PLoS Biol.">
        <title>Survey sequencing and comparative analysis of the elephant shark (Callorhinchus milii) genome.</title>
        <authorList>
            <person name="Venkatesh B."/>
            <person name="Kirkness E.F."/>
            <person name="Loh Y.H."/>
            <person name="Halpern A.L."/>
            <person name="Lee A.P."/>
            <person name="Johnson J."/>
            <person name="Dandona N."/>
            <person name="Viswanathan L.D."/>
            <person name="Tay A."/>
            <person name="Venter J.C."/>
            <person name="Strausberg R.L."/>
            <person name="Brenner S."/>
        </authorList>
    </citation>
    <scope>NUCLEOTIDE SEQUENCE [LARGE SCALE GENOMIC DNA]</scope>
</reference>
<accession>A0A4W3KIJ5</accession>
<dbReference type="AlphaFoldDB" id="A0A4W3KIJ5"/>
<evidence type="ECO:0000313" key="2">
    <source>
        <dbReference type="Ensembl" id="ENSCMIP00000047560.1"/>
    </source>
</evidence>
<proteinExistence type="predicted"/>
<name>A0A4W3KIJ5_CALMI</name>
<evidence type="ECO:0000313" key="3">
    <source>
        <dbReference type="Proteomes" id="UP000314986"/>
    </source>
</evidence>
<sequence>MLDSNRLKPRGFAVCVVLSEGELPFGEDLGGVDAEAVFKGVKVFTKLFKKGRKMAKMRNSKSQSDVRHDESTEGEL</sequence>
<protein>
    <submittedName>
        <fullName evidence="2">Uncharacterized protein</fullName>
    </submittedName>
</protein>
<evidence type="ECO:0000256" key="1">
    <source>
        <dbReference type="SAM" id="MobiDB-lite"/>
    </source>
</evidence>
<dbReference type="Proteomes" id="UP000314986">
    <property type="component" value="Unassembled WGS sequence"/>
</dbReference>
<feature type="region of interest" description="Disordered" evidence="1">
    <location>
        <begin position="54"/>
        <end position="76"/>
    </location>
</feature>
<dbReference type="InParanoid" id="A0A4W3KIJ5"/>
<organism evidence="2 3">
    <name type="scientific">Callorhinchus milii</name>
    <name type="common">Ghost shark</name>
    <dbReference type="NCBI Taxonomy" id="7868"/>
    <lineage>
        <taxon>Eukaryota</taxon>
        <taxon>Metazoa</taxon>
        <taxon>Chordata</taxon>
        <taxon>Craniata</taxon>
        <taxon>Vertebrata</taxon>
        <taxon>Chondrichthyes</taxon>
        <taxon>Holocephali</taxon>
        <taxon>Chimaeriformes</taxon>
        <taxon>Callorhinchidae</taxon>
        <taxon>Callorhinchus</taxon>
    </lineage>
</organism>
<reference evidence="2" key="5">
    <citation type="submission" date="2025-09" db="UniProtKB">
        <authorList>
            <consortium name="Ensembl"/>
        </authorList>
    </citation>
    <scope>IDENTIFICATION</scope>
</reference>
<reference evidence="3" key="3">
    <citation type="journal article" date="2014" name="Nature">
        <title>Elephant shark genome provides unique insights into gnathostome evolution.</title>
        <authorList>
            <consortium name="International Elephant Shark Genome Sequencing Consortium"/>
            <person name="Venkatesh B."/>
            <person name="Lee A.P."/>
            <person name="Ravi V."/>
            <person name="Maurya A.K."/>
            <person name="Lian M.M."/>
            <person name="Swann J.B."/>
            <person name="Ohta Y."/>
            <person name="Flajnik M.F."/>
            <person name="Sutoh Y."/>
            <person name="Kasahara M."/>
            <person name="Hoon S."/>
            <person name="Gangu V."/>
            <person name="Roy S.W."/>
            <person name="Irimia M."/>
            <person name="Korzh V."/>
            <person name="Kondrychyn I."/>
            <person name="Lim Z.W."/>
            <person name="Tay B.H."/>
            <person name="Tohari S."/>
            <person name="Kong K.W."/>
            <person name="Ho S."/>
            <person name="Lorente-Galdos B."/>
            <person name="Quilez J."/>
            <person name="Marques-Bonet T."/>
            <person name="Raney B.J."/>
            <person name="Ingham P.W."/>
            <person name="Tay A."/>
            <person name="Hillier L.W."/>
            <person name="Minx P."/>
            <person name="Boehm T."/>
            <person name="Wilson R.K."/>
            <person name="Brenner S."/>
            <person name="Warren W.C."/>
        </authorList>
    </citation>
    <scope>NUCLEOTIDE SEQUENCE [LARGE SCALE GENOMIC DNA]</scope>
</reference>
<reference evidence="3" key="1">
    <citation type="journal article" date="2006" name="Science">
        <title>Ancient noncoding elements conserved in the human genome.</title>
        <authorList>
            <person name="Venkatesh B."/>
            <person name="Kirkness E.F."/>
            <person name="Loh Y.H."/>
            <person name="Halpern A.L."/>
            <person name="Lee A.P."/>
            <person name="Johnson J."/>
            <person name="Dandona N."/>
            <person name="Viswanathan L.D."/>
            <person name="Tay A."/>
            <person name="Venter J.C."/>
            <person name="Strausberg R.L."/>
            <person name="Brenner S."/>
        </authorList>
    </citation>
    <scope>NUCLEOTIDE SEQUENCE [LARGE SCALE GENOMIC DNA]</scope>
</reference>
<reference evidence="2" key="4">
    <citation type="submission" date="2025-08" db="UniProtKB">
        <authorList>
            <consortium name="Ensembl"/>
        </authorList>
    </citation>
    <scope>IDENTIFICATION</scope>
</reference>
<dbReference type="Ensembl" id="ENSCMIT00000048232.1">
    <property type="protein sequence ID" value="ENSCMIP00000047560.1"/>
    <property type="gene ID" value="ENSCMIG00000019482.1"/>
</dbReference>
<keyword evidence="3" id="KW-1185">Reference proteome</keyword>
<feature type="compositionally biased region" description="Basic and acidic residues" evidence="1">
    <location>
        <begin position="64"/>
        <end position="76"/>
    </location>
</feature>